<evidence type="ECO:0000256" key="1">
    <source>
        <dbReference type="SAM" id="Phobius"/>
    </source>
</evidence>
<evidence type="ECO:0000313" key="2">
    <source>
        <dbReference type="EMBL" id="GAA0705872.1"/>
    </source>
</evidence>
<feature type="transmembrane region" description="Helical" evidence="1">
    <location>
        <begin position="223"/>
        <end position="242"/>
    </location>
</feature>
<dbReference type="Proteomes" id="UP001501523">
    <property type="component" value="Unassembled WGS sequence"/>
</dbReference>
<dbReference type="RefSeq" id="WP_343786543.1">
    <property type="nucleotide sequence ID" value="NZ_BAAAEU010000001.1"/>
</dbReference>
<accession>A0ABN1IC17</accession>
<keyword evidence="3" id="KW-1185">Reference proteome</keyword>
<comment type="caution">
    <text evidence="2">The sequence shown here is derived from an EMBL/GenBank/DDBJ whole genome shotgun (WGS) entry which is preliminary data.</text>
</comment>
<protein>
    <submittedName>
        <fullName evidence="2">Uncharacterized protein</fullName>
    </submittedName>
</protein>
<sequence length="402" mass="43616">MRHVPSAAGISVVAAFGAALALSWLVLLLWAARVDAGSPLVATTELSLPGSRFHAVFGSANPEAQRLRVDAAAADFSALQSTALANIAAGDFPILRYRFDEFPRTLELSLVFRTAEAPDDVQSISLPRIDRREAVFDLSQIPSWKGTITELGFAEFPTAQLVPPVEGFRPFVLVGAQLESLSWRGRLEALISAWHERRPWQLISVSAVGPAETGDSSPHSPRLPLMLALGLLPIGIFGWAILRLRGKALRRLLFVGTACAWIVCDLAWQRDLAYKRATDRDIWGNAPLAARQDRVPDAELRDVALHIRSTLAGMPSSTRVLVGAPTPYAALRLIYHAAPLNIGVLAGADVERAAAGTIVVRYADDQDEVKNGVLQFGGMTMRVRTIEQRPDLGVYAITAVLR</sequence>
<gene>
    <name evidence="2" type="ORF">GCM10009105_03680</name>
</gene>
<evidence type="ECO:0000313" key="3">
    <source>
        <dbReference type="Proteomes" id="UP001501523"/>
    </source>
</evidence>
<keyword evidence="1" id="KW-0472">Membrane</keyword>
<keyword evidence="1" id="KW-0812">Transmembrane</keyword>
<feature type="transmembrane region" description="Helical" evidence="1">
    <location>
        <begin position="6"/>
        <end position="30"/>
    </location>
</feature>
<name>A0ABN1IC17_9GAMM</name>
<reference evidence="2 3" key="1">
    <citation type="journal article" date="2019" name="Int. J. Syst. Evol. Microbiol.">
        <title>The Global Catalogue of Microorganisms (GCM) 10K type strain sequencing project: providing services to taxonomists for standard genome sequencing and annotation.</title>
        <authorList>
            <consortium name="The Broad Institute Genomics Platform"/>
            <consortium name="The Broad Institute Genome Sequencing Center for Infectious Disease"/>
            <person name="Wu L."/>
            <person name="Ma J."/>
        </authorList>
    </citation>
    <scope>NUCLEOTIDE SEQUENCE [LARGE SCALE GENOMIC DNA]</scope>
    <source>
        <strain evidence="2 3">JCM 15421</strain>
    </source>
</reference>
<proteinExistence type="predicted"/>
<keyword evidence="1" id="KW-1133">Transmembrane helix</keyword>
<dbReference type="EMBL" id="BAAAEU010000001">
    <property type="protein sequence ID" value="GAA0705872.1"/>
    <property type="molecule type" value="Genomic_DNA"/>
</dbReference>
<organism evidence="2 3">
    <name type="scientific">Dokdonella soli</name>
    <dbReference type="NCBI Taxonomy" id="529810"/>
    <lineage>
        <taxon>Bacteria</taxon>
        <taxon>Pseudomonadati</taxon>
        <taxon>Pseudomonadota</taxon>
        <taxon>Gammaproteobacteria</taxon>
        <taxon>Lysobacterales</taxon>
        <taxon>Rhodanobacteraceae</taxon>
        <taxon>Dokdonella</taxon>
    </lineage>
</organism>